<dbReference type="Gene3D" id="3.40.710.10">
    <property type="entry name" value="DD-peptidase/beta-lactamase superfamily"/>
    <property type="match status" value="1"/>
</dbReference>
<dbReference type="Pfam" id="PF00144">
    <property type="entry name" value="Beta-lactamase"/>
    <property type="match status" value="1"/>
</dbReference>
<sequence length="396" mass="43009">MSDLTKSFDSVLNGVVDGNPRVPGVVAMVTDRKGNIYEGAAGVRDLSTNAPMTTDSVFAIFSTTKAITGTCVLQCVEEGLLDLDAPAKNYAPALGKLQVLDGFDDAGNPITRAPKRDVTTRMLMLHTAGFGYDFFNAQYNRLAEDHGQPSVITASRGSIETPLLFDPGDQWEYGTNIDWAGQVVEGVRGKRLGEVMKDHVFDPLGMSDIGFVMNPSMASRRATIHLRGQDGSLDPQTDLVLTQEPEVDMGGHGLYSTVGEYMKFIRMWLNDGDGANGRVLKKETVAMAVKNGLKDHQKVVALPGVIPWLSNEAEFFPGLKKSWSFTFMVNDEQAPTGRPANSIGWAGLANLYYWIDQKNGIGGFWATQILPFADASSFGGYIDFESTAYKQPALVG</sequence>
<protein>
    <submittedName>
        <fullName evidence="2">Unannotated protein</fullName>
    </submittedName>
</protein>
<dbReference type="SUPFAM" id="SSF56601">
    <property type="entry name" value="beta-lactamase/transpeptidase-like"/>
    <property type="match status" value="1"/>
</dbReference>
<accession>A0A6J6KZN3</accession>
<reference evidence="2" key="1">
    <citation type="submission" date="2020-05" db="EMBL/GenBank/DDBJ databases">
        <authorList>
            <person name="Chiriac C."/>
            <person name="Salcher M."/>
            <person name="Ghai R."/>
            <person name="Kavagutti S V."/>
        </authorList>
    </citation>
    <scope>NUCLEOTIDE SEQUENCE</scope>
</reference>
<gene>
    <name evidence="2" type="ORF">UFOPK2237_00747</name>
</gene>
<feature type="domain" description="Beta-lactamase-related" evidence="1">
    <location>
        <begin position="20"/>
        <end position="371"/>
    </location>
</feature>
<name>A0A6J6KZN3_9ZZZZ</name>
<dbReference type="InterPro" id="IPR050789">
    <property type="entry name" value="Diverse_Enzym_Activities"/>
</dbReference>
<dbReference type="EMBL" id="CAEZWI010000086">
    <property type="protein sequence ID" value="CAB4655220.1"/>
    <property type="molecule type" value="Genomic_DNA"/>
</dbReference>
<dbReference type="InterPro" id="IPR012338">
    <property type="entry name" value="Beta-lactam/transpept-like"/>
</dbReference>
<proteinExistence type="predicted"/>
<dbReference type="AlphaFoldDB" id="A0A6J6KZN3"/>
<dbReference type="PANTHER" id="PTHR43283">
    <property type="entry name" value="BETA-LACTAMASE-RELATED"/>
    <property type="match status" value="1"/>
</dbReference>
<organism evidence="2">
    <name type="scientific">freshwater metagenome</name>
    <dbReference type="NCBI Taxonomy" id="449393"/>
    <lineage>
        <taxon>unclassified sequences</taxon>
        <taxon>metagenomes</taxon>
        <taxon>ecological metagenomes</taxon>
    </lineage>
</organism>
<dbReference type="InterPro" id="IPR001466">
    <property type="entry name" value="Beta-lactam-related"/>
</dbReference>
<evidence type="ECO:0000259" key="1">
    <source>
        <dbReference type="Pfam" id="PF00144"/>
    </source>
</evidence>
<evidence type="ECO:0000313" key="2">
    <source>
        <dbReference type="EMBL" id="CAB4655220.1"/>
    </source>
</evidence>
<dbReference type="PANTHER" id="PTHR43283:SF3">
    <property type="entry name" value="BETA-LACTAMASE FAMILY PROTEIN (AFU_ORTHOLOGUE AFUA_5G07500)"/>
    <property type="match status" value="1"/>
</dbReference>